<organism evidence="2 3">
    <name type="scientific">Bacillus proteolyticus</name>
    <dbReference type="NCBI Taxonomy" id="2026192"/>
    <lineage>
        <taxon>Bacteria</taxon>
        <taxon>Bacillati</taxon>
        <taxon>Bacillota</taxon>
        <taxon>Bacilli</taxon>
        <taxon>Bacillales</taxon>
        <taxon>Bacillaceae</taxon>
        <taxon>Bacillus</taxon>
        <taxon>Bacillus cereus group</taxon>
    </lineage>
</organism>
<dbReference type="EMBL" id="JBEGIE010000090">
    <property type="protein sequence ID" value="MEV4914689.1"/>
    <property type="molecule type" value="Genomic_DNA"/>
</dbReference>
<evidence type="ECO:0000313" key="2">
    <source>
        <dbReference type="EMBL" id="MEV4914689.1"/>
    </source>
</evidence>
<feature type="region of interest" description="Disordered" evidence="1">
    <location>
        <begin position="80"/>
        <end position="107"/>
    </location>
</feature>
<name>A0ABV3IKC5_9BACI</name>
<proteinExistence type="predicted"/>
<evidence type="ECO:0000256" key="1">
    <source>
        <dbReference type="SAM" id="MobiDB-lite"/>
    </source>
</evidence>
<dbReference type="Proteomes" id="UP001552502">
    <property type="component" value="Unassembled WGS sequence"/>
</dbReference>
<sequence>MLQDINKDLEISDTEKKGRLILHNLENGHKPKNRKEGEQWLSILEKNKEAKTIPQKRLEGFIERLKEFLDKILGKDQKFSLTGLKRQSEQSKQTRRPKTQKNRDIEL</sequence>
<evidence type="ECO:0008006" key="4">
    <source>
        <dbReference type="Google" id="ProtNLM"/>
    </source>
</evidence>
<gene>
    <name evidence="2" type="ORF">MRBLBA1_005708</name>
</gene>
<accession>A0ABV3IKC5</accession>
<comment type="caution">
    <text evidence="2">The sequence shown here is derived from an EMBL/GenBank/DDBJ whole genome shotgun (WGS) entry which is preliminary data.</text>
</comment>
<keyword evidence="3" id="KW-1185">Reference proteome</keyword>
<protein>
    <recommendedName>
        <fullName evidence="4">Mob14-4</fullName>
    </recommendedName>
</protein>
<reference evidence="2 3" key="1">
    <citation type="journal article" date="2023" name="Proc. Natl. Acad. Sci. U.S.A.">
        <title>Bacterial tolerance to host-exuded specialized metabolites structures the maize root microbiome.</title>
        <authorList>
            <person name="Thoenen L."/>
            <person name="Giroud C."/>
            <person name="Kreuzer M."/>
            <person name="Waelchli J."/>
            <person name="Gfeller V."/>
            <person name="Deslandes-Herold G."/>
            <person name="Mateo P."/>
            <person name="Robert C.A.M."/>
            <person name="Ahrens C.H."/>
            <person name="Rubio-Somoza I."/>
            <person name="Bruggmann R."/>
            <person name="Erb M."/>
            <person name="Schlaeppi K."/>
        </authorList>
    </citation>
    <scope>NUCLEOTIDE SEQUENCE [LARGE SCALE GENOMIC DNA]</scope>
    <source>
        <strain evidence="2 3">LBA1-1-1.1</strain>
    </source>
</reference>
<evidence type="ECO:0000313" key="3">
    <source>
        <dbReference type="Proteomes" id="UP001552502"/>
    </source>
</evidence>